<gene>
    <name evidence="7" type="ORF">HYFRA_00012625</name>
</gene>
<reference evidence="7" key="1">
    <citation type="submission" date="2021-07" db="EMBL/GenBank/DDBJ databases">
        <authorList>
            <person name="Durling M."/>
        </authorList>
    </citation>
    <scope>NUCLEOTIDE SEQUENCE</scope>
</reference>
<organism evidence="7 8">
    <name type="scientific">Hymenoscyphus fraxineus</name>
    <dbReference type="NCBI Taxonomy" id="746836"/>
    <lineage>
        <taxon>Eukaryota</taxon>
        <taxon>Fungi</taxon>
        <taxon>Dikarya</taxon>
        <taxon>Ascomycota</taxon>
        <taxon>Pezizomycotina</taxon>
        <taxon>Leotiomycetes</taxon>
        <taxon>Helotiales</taxon>
        <taxon>Helotiaceae</taxon>
        <taxon>Hymenoscyphus</taxon>
    </lineage>
</organism>
<keyword evidence="3" id="KW-0862">Zinc</keyword>
<evidence type="ECO:0000313" key="8">
    <source>
        <dbReference type="Proteomes" id="UP000696280"/>
    </source>
</evidence>
<dbReference type="PANTHER" id="PTHR46201">
    <property type="entry name" value="PHD FINGER PROTEIN MALE MEIOCYTE DEATH 1-RELATED"/>
    <property type="match status" value="1"/>
</dbReference>
<keyword evidence="4" id="KW-0175">Coiled coil</keyword>
<dbReference type="EMBL" id="CAJVRL010000090">
    <property type="protein sequence ID" value="CAG8959267.1"/>
    <property type="molecule type" value="Genomic_DNA"/>
</dbReference>
<keyword evidence="2" id="KW-0863">Zinc-finger</keyword>
<feature type="compositionally biased region" description="Basic and acidic residues" evidence="5">
    <location>
        <begin position="293"/>
        <end position="309"/>
    </location>
</feature>
<name>A0A9N9L849_9HELO</name>
<keyword evidence="1" id="KW-0479">Metal-binding</keyword>
<comment type="caution">
    <text evidence="7">The sequence shown here is derived from an EMBL/GenBank/DDBJ whole genome shotgun (WGS) entry which is preliminary data.</text>
</comment>
<feature type="coiled-coil region" evidence="4">
    <location>
        <begin position="379"/>
        <end position="406"/>
    </location>
</feature>
<evidence type="ECO:0000259" key="6">
    <source>
        <dbReference type="SMART" id="SM00249"/>
    </source>
</evidence>
<evidence type="ECO:0000256" key="1">
    <source>
        <dbReference type="ARBA" id="ARBA00022723"/>
    </source>
</evidence>
<feature type="compositionally biased region" description="Polar residues" evidence="5">
    <location>
        <begin position="137"/>
        <end position="146"/>
    </location>
</feature>
<dbReference type="InterPro" id="IPR011011">
    <property type="entry name" value="Znf_FYVE_PHD"/>
</dbReference>
<dbReference type="Proteomes" id="UP000696280">
    <property type="component" value="Unassembled WGS sequence"/>
</dbReference>
<dbReference type="InterPro" id="IPR013083">
    <property type="entry name" value="Znf_RING/FYVE/PHD"/>
</dbReference>
<keyword evidence="8" id="KW-1185">Reference proteome</keyword>
<evidence type="ECO:0000256" key="5">
    <source>
        <dbReference type="SAM" id="MobiDB-lite"/>
    </source>
</evidence>
<dbReference type="GO" id="GO:0008270">
    <property type="term" value="F:zinc ion binding"/>
    <property type="evidence" value="ECO:0007669"/>
    <property type="project" value="UniProtKB-KW"/>
</dbReference>
<dbReference type="AlphaFoldDB" id="A0A9N9L849"/>
<dbReference type="SMART" id="SM00249">
    <property type="entry name" value="PHD"/>
    <property type="match status" value="1"/>
</dbReference>
<evidence type="ECO:0000313" key="7">
    <source>
        <dbReference type="EMBL" id="CAG8959267.1"/>
    </source>
</evidence>
<evidence type="ECO:0000256" key="3">
    <source>
        <dbReference type="ARBA" id="ARBA00022833"/>
    </source>
</evidence>
<dbReference type="InterPro" id="IPR001965">
    <property type="entry name" value="Znf_PHD"/>
</dbReference>
<feature type="region of interest" description="Disordered" evidence="5">
    <location>
        <begin position="132"/>
        <end position="198"/>
    </location>
</feature>
<proteinExistence type="predicted"/>
<feature type="compositionally biased region" description="Basic and acidic residues" evidence="5">
    <location>
        <begin position="334"/>
        <end position="346"/>
    </location>
</feature>
<feature type="domain" description="Zinc finger PHD-type" evidence="6">
    <location>
        <begin position="209"/>
        <end position="257"/>
    </location>
</feature>
<evidence type="ECO:0000256" key="2">
    <source>
        <dbReference type="ARBA" id="ARBA00022771"/>
    </source>
</evidence>
<dbReference type="InterPro" id="IPR019787">
    <property type="entry name" value="Znf_PHD-finger"/>
</dbReference>
<protein>
    <recommendedName>
        <fullName evidence="6">Zinc finger PHD-type domain-containing protein</fullName>
    </recommendedName>
</protein>
<accession>A0A9N9L849</accession>
<dbReference type="PROSITE" id="PS01359">
    <property type="entry name" value="ZF_PHD_1"/>
    <property type="match status" value="1"/>
</dbReference>
<dbReference type="SUPFAM" id="SSF57903">
    <property type="entry name" value="FYVE/PHD zinc finger"/>
    <property type="match status" value="1"/>
</dbReference>
<dbReference type="InterPro" id="IPR019786">
    <property type="entry name" value="Zinc_finger_PHD-type_CS"/>
</dbReference>
<dbReference type="Pfam" id="PF00628">
    <property type="entry name" value="PHD"/>
    <property type="match status" value="1"/>
</dbReference>
<sequence length="769" mass="87239">MTKRKRPQQTSSKAVWHREDEWVLLGLLDFCIKHKSIFPFEEAFVVGRIHPKDRPGGIYSWKQIISKLCNHLWRRYGKEDSPSKEEILKNGSAELVIPDQERIHIKTQLEKLERELKPVILPVPRIQELREIPGTREATSLSPSQIEDSHDLPDTVSIQSPKAPELSPSISRKLQALSDRSLKTESARNKQAPIQPAEEEEEEWLFNCPCGVYGQVDDGTHSIACDRCNIWQHSKCVRVSQTDAEREGFSFLCGTCKSFAADEDRAESRQRVLYRHLPVPLRDRAETDRHVLDEGAEHGSSRKQPDRAGKTIRKQYKKSEPRRSRQVNNSDLVSHTKEDKDIRTDEDPTTLRLGIQIQKAQRYPKLSPESLETLHRAEIRKKDNKITKLEEKITIYEEKSADSRTKRDSFRVAENGDVHQAIYQLTQEIKSLKTSKEEYMRTRKFAALKGDYGAAYQEMNMEETIAGIRHDMKNVVGDLDDEIALRYPGAKPTAGLLALLASGFGFDDEILLTKSKFDDFVSKYSPYQVIETLMEAAVCTWVLESSFPDFGKPAGSLDIGATYRKLLVAQGEPSTSLLLLISLHLIQGDSIALHNLDLASHYDLIQKPRFQTLLNENAESLTTSLSKTLSPLFPRDTEDSENNLFETWGQDTETWTGRRERMIDIFRASLVMKSHSVLTPGRYELIRYPPDSLFDPLSMEIDGGSMDVGEGQRVKLCLHVAIQVLPTEEVKDGDAVEKAIVQSKNFTCVSESDRLNSGIVLVKAVIVLS</sequence>
<dbReference type="OrthoDB" id="303107at2759"/>
<dbReference type="PANTHER" id="PTHR46201:SF9">
    <property type="entry name" value="PHD FINGER PROTEIN MALE MEIOCYTE DEATH 1"/>
    <property type="match status" value="1"/>
</dbReference>
<feature type="region of interest" description="Disordered" evidence="5">
    <location>
        <begin position="293"/>
        <end position="347"/>
    </location>
</feature>
<dbReference type="Gene3D" id="3.30.40.10">
    <property type="entry name" value="Zinc/RING finger domain, C3HC4 (zinc finger)"/>
    <property type="match status" value="1"/>
</dbReference>
<evidence type="ECO:0000256" key="4">
    <source>
        <dbReference type="SAM" id="Coils"/>
    </source>
</evidence>